<name>A0A6C0CJI9_9ZZZZ</name>
<organism evidence="2">
    <name type="scientific">viral metagenome</name>
    <dbReference type="NCBI Taxonomy" id="1070528"/>
    <lineage>
        <taxon>unclassified sequences</taxon>
        <taxon>metagenomes</taxon>
        <taxon>organismal metagenomes</taxon>
    </lineage>
</organism>
<accession>A0A6C0CJI9</accession>
<proteinExistence type="predicted"/>
<evidence type="ECO:0000313" key="2">
    <source>
        <dbReference type="EMBL" id="QHT04357.1"/>
    </source>
</evidence>
<feature type="region of interest" description="Disordered" evidence="1">
    <location>
        <begin position="1"/>
        <end position="39"/>
    </location>
</feature>
<evidence type="ECO:0000256" key="1">
    <source>
        <dbReference type="SAM" id="MobiDB-lite"/>
    </source>
</evidence>
<dbReference type="AlphaFoldDB" id="A0A6C0CJI9"/>
<protein>
    <submittedName>
        <fullName evidence="2">Uncharacterized protein</fullName>
    </submittedName>
</protein>
<reference evidence="2" key="1">
    <citation type="journal article" date="2020" name="Nature">
        <title>Giant virus diversity and host interactions through global metagenomics.</title>
        <authorList>
            <person name="Schulz F."/>
            <person name="Roux S."/>
            <person name="Paez-Espino D."/>
            <person name="Jungbluth S."/>
            <person name="Walsh D.A."/>
            <person name="Denef V.J."/>
            <person name="McMahon K.D."/>
            <person name="Konstantinidis K.T."/>
            <person name="Eloe-Fadrosh E.A."/>
            <person name="Kyrpides N.C."/>
            <person name="Woyke T."/>
        </authorList>
    </citation>
    <scope>NUCLEOTIDE SEQUENCE</scope>
    <source>
        <strain evidence="2">GVMAG-M-3300021185-45</strain>
    </source>
</reference>
<feature type="compositionally biased region" description="Basic residues" evidence="1">
    <location>
        <begin position="146"/>
        <end position="168"/>
    </location>
</feature>
<dbReference type="EMBL" id="MN739427">
    <property type="protein sequence ID" value="QHT04357.1"/>
    <property type="molecule type" value="Genomic_DNA"/>
</dbReference>
<feature type="region of interest" description="Disordered" evidence="1">
    <location>
        <begin position="137"/>
        <end position="168"/>
    </location>
</feature>
<sequence length="168" mass="19357">MSTPTSESAFTSTQNNLESQKQRALQYSQQMKNTQDTNLQQRYKQGAVQALKARKTTRDIFSNTYKSLAVTKAIETCPCYTSANQQLIQFIKDKKSLGSFNEENRQAALNLAKQICDCYFEGKKAMEDYIKKSEELLAQHSSQKAGKTRRKKSKKPSRRKKRRTKNKK</sequence>